<keyword evidence="3" id="KW-0479">Metal-binding</keyword>
<evidence type="ECO:0000256" key="1">
    <source>
        <dbReference type="ARBA" id="ARBA00001946"/>
    </source>
</evidence>
<comment type="subunit">
    <text evidence="2">Homodimer.</text>
</comment>
<proteinExistence type="inferred from homology"/>
<dbReference type="PANTHER" id="PTHR43434:SF19">
    <property type="entry name" value="PHOSPHONOACETALDEHYDE HYDROLASE"/>
    <property type="match status" value="1"/>
</dbReference>
<organism evidence="7 8">
    <name type="scientific">Mytilus galloprovincialis</name>
    <name type="common">Mediterranean mussel</name>
    <dbReference type="NCBI Taxonomy" id="29158"/>
    <lineage>
        <taxon>Eukaryota</taxon>
        <taxon>Metazoa</taxon>
        <taxon>Spiralia</taxon>
        <taxon>Lophotrochozoa</taxon>
        <taxon>Mollusca</taxon>
        <taxon>Bivalvia</taxon>
        <taxon>Autobranchia</taxon>
        <taxon>Pteriomorphia</taxon>
        <taxon>Mytilida</taxon>
        <taxon>Mytiloidea</taxon>
        <taxon>Mytilidae</taxon>
        <taxon>Mytilinae</taxon>
        <taxon>Mytilus</taxon>
    </lineage>
</organism>
<dbReference type="NCBIfam" id="TIGR01422">
    <property type="entry name" value="phosphonatase"/>
    <property type="match status" value="1"/>
</dbReference>
<dbReference type="EC" id="3.11.1.1" evidence="7"/>
<dbReference type="SFLD" id="SFLDG01129">
    <property type="entry name" value="C1.5:_HAD__Beta-PGM__Phosphata"/>
    <property type="match status" value="1"/>
</dbReference>
<dbReference type="Gene3D" id="3.40.50.1000">
    <property type="entry name" value="HAD superfamily/HAD-like"/>
    <property type="match status" value="1"/>
</dbReference>
<dbReference type="SFLD" id="SFLDS00003">
    <property type="entry name" value="Haloacid_Dehalogenase"/>
    <property type="match status" value="1"/>
</dbReference>
<dbReference type="GO" id="GO:0046872">
    <property type="term" value="F:metal ion binding"/>
    <property type="evidence" value="ECO:0007669"/>
    <property type="project" value="UniProtKB-KW"/>
</dbReference>
<dbReference type="GO" id="GO:0005829">
    <property type="term" value="C:cytosol"/>
    <property type="evidence" value="ECO:0007669"/>
    <property type="project" value="TreeGrafter"/>
</dbReference>
<dbReference type="OrthoDB" id="40579at2759"/>
<keyword evidence="8" id="KW-1185">Reference proteome</keyword>
<keyword evidence="6" id="KW-0704">Schiff base</keyword>
<name>A0A8B6CX63_MYTGA</name>
<reference evidence="7" key="1">
    <citation type="submission" date="2018-11" db="EMBL/GenBank/DDBJ databases">
        <authorList>
            <person name="Alioto T."/>
            <person name="Alioto T."/>
        </authorList>
    </citation>
    <scope>NUCLEOTIDE SEQUENCE</scope>
</reference>
<dbReference type="GO" id="GO:0050194">
    <property type="term" value="F:phosphonoacetaldehyde hydrolase activity"/>
    <property type="evidence" value="ECO:0007669"/>
    <property type="project" value="UniProtKB-EC"/>
</dbReference>
<dbReference type="InterPro" id="IPR006323">
    <property type="entry name" value="Phosphonoacetald_hydro"/>
</dbReference>
<accession>A0A8B6CX63</accession>
<dbReference type="InterPro" id="IPR023214">
    <property type="entry name" value="HAD_sf"/>
</dbReference>
<dbReference type="PANTHER" id="PTHR43434">
    <property type="entry name" value="PHOSPHOGLYCOLATE PHOSPHATASE"/>
    <property type="match status" value="1"/>
</dbReference>
<dbReference type="AlphaFoldDB" id="A0A8B6CX63"/>
<keyword evidence="5" id="KW-0460">Magnesium</keyword>
<dbReference type="SUPFAM" id="SSF56784">
    <property type="entry name" value="HAD-like"/>
    <property type="match status" value="1"/>
</dbReference>
<dbReference type="GO" id="GO:0019700">
    <property type="term" value="P:organic phosphonate catabolic process"/>
    <property type="evidence" value="ECO:0007669"/>
    <property type="project" value="InterPro"/>
</dbReference>
<evidence type="ECO:0000256" key="3">
    <source>
        <dbReference type="ARBA" id="ARBA00022723"/>
    </source>
</evidence>
<evidence type="ECO:0000256" key="6">
    <source>
        <dbReference type="ARBA" id="ARBA00023270"/>
    </source>
</evidence>
<evidence type="ECO:0000313" key="7">
    <source>
        <dbReference type="EMBL" id="VDI10270.1"/>
    </source>
</evidence>
<dbReference type="HAMAP" id="MF_01375">
    <property type="entry name" value="PhnX"/>
    <property type="match status" value="1"/>
</dbReference>
<dbReference type="Pfam" id="PF00702">
    <property type="entry name" value="Hydrolase"/>
    <property type="match status" value="1"/>
</dbReference>
<comment type="caution">
    <text evidence="7">The sequence shown here is derived from an EMBL/GenBank/DDBJ whole genome shotgun (WGS) entry which is preliminary data.</text>
</comment>
<evidence type="ECO:0000256" key="5">
    <source>
        <dbReference type="ARBA" id="ARBA00022842"/>
    </source>
</evidence>
<dbReference type="InterPro" id="IPR050155">
    <property type="entry name" value="HAD-like_hydrolase_sf"/>
</dbReference>
<dbReference type="FunFam" id="1.10.150.240:FF:000006">
    <property type="entry name" value="Phosphonoacetaldehyde hydrolase"/>
    <property type="match status" value="1"/>
</dbReference>
<dbReference type="InterPro" id="IPR036412">
    <property type="entry name" value="HAD-like_sf"/>
</dbReference>
<protein>
    <submittedName>
        <fullName evidence="7">Phosphonoacetaldehyde hydrolase</fullName>
        <ecNumber evidence="7">3.11.1.1</ecNumber>
    </submittedName>
</protein>
<dbReference type="GO" id="GO:0006281">
    <property type="term" value="P:DNA repair"/>
    <property type="evidence" value="ECO:0007669"/>
    <property type="project" value="TreeGrafter"/>
</dbReference>
<dbReference type="Proteomes" id="UP000596742">
    <property type="component" value="Unassembled WGS sequence"/>
</dbReference>
<evidence type="ECO:0000256" key="4">
    <source>
        <dbReference type="ARBA" id="ARBA00022801"/>
    </source>
</evidence>
<gene>
    <name evidence="7" type="ORF">MGAL_10B010290</name>
</gene>
<dbReference type="EMBL" id="UYJE01002381">
    <property type="protein sequence ID" value="VDI10270.1"/>
    <property type="molecule type" value="Genomic_DNA"/>
</dbReference>
<evidence type="ECO:0000256" key="2">
    <source>
        <dbReference type="ARBA" id="ARBA00011738"/>
    </source>
</evidence>
<keyword evidence="4 7" id="KW-0378">Hydrolase</keyword>
<dbReference type="InterPro" id="IPR023198">
    <property type="entry name" value="PGP-like_dom2"/>
</dbReference>
<dbReference type="Gene3D" id="1.10.150.240">
    <property type="entry name" value="Putative phosphatase, domain 2"/>
    <property type="match status" value="1"/>
</dbReference>
<evidence type="ECO:0000313" key="8">
    <source>
        <dbReference type="Proteomes" id="UP000596742"/>
    </source>
</evidence>
<dbReference type="GO" id="GO:0008967">
    <property type="term" value="F:phosphoglycolate phosphatase activity"/>
    <property type="evidence" value="ECO:0007669"/>
    <property type="project" value="TreeGrafter"/>
</dbReference>
<comment type="cofactor">
    <cofactor evidence="1">
        <name>Mg(2+)</name>
        <dbReference type="ChEBI" id="CHEBI:18420"/>
    </cofactor>
</comment>
<sequence>MCESMLHCVLLILCSYEQNNQETCSLVCSYFVEFKMAASFRYARQYIGPVKAVILDWSGTTADKYVLAPAVVFVDVFKKHGVPISMLEAREPMGLRKDLHIKALTEMPDIRKRWKEIKGQEPTQNDVDKMFEDFVPMQLACLRTYTDLLPGTTTAVKQLRDNFKVKIGHTTGFLSSMVEVLLEDAKKQGYVPDASVSGDDVINGARPKPHMVYKNMDLLDVSTIQSVVKVDDTVSGVGEALEAGCWGVGVAKYSNYMDINSLEDADKMTPEDELRKIQKSREILRKSGAHYVIDSIVDLPEVVEEINQRLKHGEKP</sequence>